<dbReference type="InterPro" id="IPR006626">
    <property type="entry name" value="PbH1"/>
</dbReference>
<dbReference type="InterPro" id="IPR013783">
    <property type="entry name" value="Ig-like_fold"/>
</dbReference>
<dbReference type="SMART" id="SM00710">
    <property type="entry name" value="PbH1"/>
    <property type="match status" value="6"/>
</dbReference>
<organism evidence="11 12">
    <name type="scientific">Glycomyces luteolus</name>
    <dbReference type="NCBI Taxonomy" id="2670330"/>
    <lineage>
        <taxon>Bacteria</taxon>
        <taxon>Bacillati</taxon>
        <taxon>Actinomycetota</taxon>
        <taxon>Actinomycetes</taxon>
        <taxon>Glycomycetales</taxon>
        <taxon>Glycomycetaceae</taxon>
        <taxon>Glycomyces</taxon>
    </lineage>
</organism>
<comment type="function">
    <text evidence="8">Pectinolytic enzyme involved in the degradation of xylogalacturonan (xga), a galacturonan backbone heavily substituted with xylose, and which is one important component of the hairy regions of pectin. Activity requires a galacturonic acid backbone substituted with xylose.</text>
</comment>
<name>A0A9X3PLQ2_9ACTN</name>
<reference evidence="11" key="1">
    <citation type="submission" date="2022-12" db="EMBL/GenBank/DDBJ databases">
        <title>Gycomyces niveus sp.nov.,a novel actinomycete isolated from soil in Shouguan.</title>
        <authorList>
            <person name="Yang X."/>
        </authorList>
    </citation>
    <scope>NUCLEOTIDE SEQUENCE</scope>
    <source>
        <strain evidence="11">NEAU-A15</strain>
    </source>
</reference>
<evidence type="ECO:0000256" key="10">
    <source>
        <dbReference type="SAM" id="SignalP"/>
    </source>
</evidence>
<proteinExistence type="inferred from homology"/>
<keyword evidence="2" id="KW-0677">Repeat</keyword>
<dbReference type="InterPro" id="IPR000743">
    <property type="entry name" value="Glyco_hydro_28"/>
</dbReference>
<evidence type="ECO:0000256" key="3">
    <source>
        <dbReference type="ARBA" id="ARBA00022801"/>
    </source>
</evidence>
<dbReference type="GO" id="GO:0005509">
    <property type="term" value="F:calcium ion binding"/>
    <property type="evidence" value="ECO:0007669"/>
    <property type="project" value="InterPro"/>
</dbReference>
<dbReference type="PROSITE" id="PS51318">
    <property type="entry name" value="TAT"/>
    <property type="match status" value="1"/>
</dbReference>
<evidence type="ECO:0000313" key="12">
    <source>
        <dbReference type="Proteomes" id="UP001146067"/>
    </source>
</evidence>
<dbReference type="SUPFAM" id="SSF51126">
    <property type="entry name" value="Pectin lyase-like"/>
    <property type="match status" value="1"/>
</dbReference>
<dbReference type="InterPro" id="IPR011050">
    <property type="entry name" value="Pectin_lyase_fold/virulence"/>
</dbReference>
<evidence type="ECO:0000313" key="11">
    <source>
        <dbReference type="EMBL" id="MDA1360950.1"/>
    </source>
</evidence>
<dbReference type="GO" id="GO:0004650">
    <property type="term" value="F:polygalacturonase activity"/>
    <property type="evidence" value="ECO:0007669"/>
    <property type="project" value="InterPro"/>
</dbReference>
<dbReference type="GO" id="GO:0016020">
    <property type="term" value="C:membrane"/>
    <property type="evidence" value="ECO:0007669"/>
    <property type="project" value="InterPro"/>
</dbReference>
<evidence type="ECO:0000256" key="9">
    <source>
        <dbReference type="RuleBase" id="RU361169"/>
    </source>
</evidence>
<keyword evidence="3 9" id="KW-0378">Hydrolase</keyword>
<keyword evidence="5" id="KW-0119">Carbohydrate metabolism</keyword>
<dbReference type="EMBL" id="JAPZVP010000011">
    <property type="protein sequence ID" value="MDA1360950.1"/>
    <property type="molecule type" value="Genomic_DNA"/>
</dbReference>
<dbReference type="Pfam" id="PF05345">
    <property type="entry name" value="He_PIG"/>
    <property type="match status" value="1"/>
</dbReference>
<evidence type="ECO:0000256" key="7">
    <source>
        <dbReference type="ARBA" id="ARBA00023326"/>
    </source>
</evidence>
<dbReference type="PANTHER" id="PTHR31736">
    <property type="match status" value="1"/>
</dbReference>
<evidence type="ECO:0000256" key="2">
    <source>
        <dbReference type="ARBA" id="ARBA00022737"/>
    </source>
</evidence>
<gene>
    <name evidence="11" type="ORF">O1R50_15065</name>
</gene>
<keyword evidence="10" id="KW-0732">Signal</keyword>
<comment type="similarity">
    <text evidence="1 9">Belongs to the glycosyl hydrolase 28 family.</text>
</comment>
<keyword evidence="12" id="KW-1185">Reference proteome</keyword>
<dbReference type="InterPro" id="IPR015919">
    <property type="entry name" value="Cadherin-like_sf"/>
</dbReference>
<dbReference type="RefSeq" id="WP_270110912.1">
    <property type="nucleotide sequence ID" value="NZ_JAPZVP010000011.1"/>
</dbReference>
<evidence type="ECO:0000256" key="1">
    <source>
        <dbReference type="ARBA" id="ARBA00008834"/>
    </source>
</evidence>
<dbReference type="Proteomes" id="UP001146067">
    <property type="component" value="Unassembled WGS sequence"/>
</dbReference>
<feature type="signal peptide" evidence="10">
    <location>
        <begin position="1"/>
        <end position="37"/>
    </location>
</feature>
<dbReference type="InterPro" id="IPR012334">
    <property type="entry name" value="Pectin_lyas_fold"/>
</dbReference>
<dbReference type="Gene3D" id="2.160.20.10">
    <property type="entry name" value="Single-stranded right-handed beta-helix, Pectin lyase-like"/>
    <property type="match status" value="1"/>
</dbReference>
<evidence type="ECO:0000256" key="6">
    <source>
        <dbReference type="ARBA" id="ARBA00023295"/>
    </source>
</evidence>
<dbReference type="InterPro" id="IPR006311">
    <property type="entry name" value="TAT_signal"/>
</dbReference>
<dbReference type="AlphaFoldDB" id="A0A9X3PLQ2"/>
<dbReference type="PANTHER" id="PTHR31736:SF9">
    <property type="entry name" value="ENDO-XYLOGALACTURONAN HYDROLASE A-RELATED"/>
    <property type="match status" value="1"/>
</dbReference>
<keyword evidence="4" id="KW-0325">Glycoprotein</keyword>
<evidence type="ECO:0000256" key="4">
    <source>
        <dbReference type="ARBA" id="ARBA00023180"/>
    </source>
</evidence>
<accession>A0A9X3PLQ2</accession>
<keyword evidence="6 9" id="KW-0326">Glycosidase</keyword>
<feature type="chain" id="PRO_5040903823" evidence="10">
    <location>
        <begin position="38"/>
        <end position="588"/>
    </location>
</feature>
<dbReference type="GO" id="GO:0000272">
    <property type="term" value="P:polysaccharide catabolic process"/>
    <property type="evidence" value="ECO:0007669"/>
    <property type="project" value="UniProtKB-KW"/>
</dbReference>
<keyword evidence="7" id="KW-0624">Polysaccharide degradation</keyword>
<dbReference type="SUPFAM" id="SSF49313">
    <property type="entry name" value="Cadherin-like"/>
    <property type="match status" value="1"/>
</dbReference>
<dbReference type="Pfam" id="PF00295">
    <property type="entry name" value="Glyco_hydro_28"/>
    <property type="match status" value="1"/>
</dbReference>
<evidence type="ECO:0000256" key="5">
    <source>
        <dbReference type="ARBA" id="ARBA00023277"/>
    </source>
</evidence>
<sequence>MTENPSTPSLSRRTVLQATGAAAVAGYLATAAGPAAAQEAPANAIVTYPVPAGIAQNGSFEVSVRNGQSEWQRLGVYNTRLKLIDASTGAGPLYNSAVAYFDFSGEVEVKVRYVKSAIEKARIRPLSYDIEPVVEEDTVEFTLTEPRKIVVEVNDELYDCLHLIAHPIETDVPDPEDPSVVYFGPGVHTGESVAVASGQTVYIAGGAVVKRNITFDNVANATLRGHGMIYGVQWGAAPVRNSKNILIDGITIMNNPTGNALDIDESEQVTVRNLSYFSSGRWGDGIDVFCSSEVLLEGLFMRSSDDCIALYGHRNQWYGDVRNITIRDSSLWADVAHPINVGTHGNTDAPEVLENITISNVDILDHREPQLNYQGCIALNPGDSNLVRNVRIQDVRVEDFRWGQIIHMRVAYNKTYNTSAGRGIEQVFVKNLSYEGDNAGLGIMLGYDAEHAIKDVVFQNFTVNGKLIADNMRKPGWFKTWDMIPMHVNEHVTGLRFLDSATAPSTTAPTLVAADALATTAGAPTLYTISATGFPETFAASGLPEGLAVDAATGVVFGAPAKAGTYEAVVSAANASGTAEKTVTITVQ</sequence>
<protein>
    <submittedName>
        <fullName evidence="11">Glycosyl hydrolase family 28 protein</fullName>
    </submittedName>
</protein>
<evidence type="ECO:0000256" key="8">
    <source>
        <dbReference type="ARBA" id="ARBA00037278"/>
    </source>
</evidence>
<comment type="caution">
    <text evidence="11">The sequence shown here is derived from an EMBL/GenBank/DDBJ whole genome shotgun (WGS) entry which is preliminary data.</text>
</comment>
<dbReference type="Gene3D" id="2.60.40.10">
    <property type="entry name" value="Immunoglobulins"/>
    <property type="match status" value="1"/>
</dbReference>